<evidence type="ECO:0000256" key="2">
    <source>
        <dbReference type="ARBA" id="ARBA00022670"/>
    </source>
</evidence>
<dbReference type="InterPro" id="IPR001309">
    <property type="entry name" value="Pept_C14_p20"/>
</dbReference>
<organism evidence="6">
    <name type="scientific">Oppiella nova</name>
    <dbReference type="NCBI Taxonomy" id="334625"/>
    <lineage>
        <taxon>Eukaryota</taxon>
        <taxon>Metazoa</taxon>
        <taxon>Ecdysozoa</taxon>
        <taxon>Arthropoda</taxon>
        <taxon>Chelicerata</taxon>
        <taxon>Arachnida</taxon>
        <taxon>Acari</taxon>
        <taxon>Acariformes</taxon>
        <taxon>Sarcoptiformes</taxon>
        <taxon>Oribatida</taxon>
        <taxon>Brachypylina</taxon>
        <taxon>Oppioidea</taxon>
        <taxon>Oppiidae</taxon>
        <taxon>Oppiella</taxon>
    </lineage>
</organism>
<dbReference type="EMBL" id="OC919954">
    <property type="protein sequence ID" value="CAD7652079.1"/>
    <property type="molecule type" value="Genomic_DNA"/>
</dbReference>
<accession>A0A7R9M481</accession>
<evidence type="ECO:0000313" key="7">
    <source>
        <dbReference type="Proteomes" id="UP000728032"/>
    </source>
</evidence>
<dbReference type="InterPro" id="IPR011600">
    <property type="entry name" value="Pept_C14_caspase"/>
</dbReference>
<proteinExistence type="inferred from homology"/>
<dbReference type="GO" id="GO:0006915">
    <property type="term" value="P:apoptotic process"/>
    <property type="evidence" value="ECO:0007669"/>
    <property type="project" value="UniProtKB-KW"/>
</dbReference>
<dbReference type="OrthoDB" id="6044770at2759"/>
<dbReference type="PROSITE" id="PS50208">
    <property type="entry name" value="CASPASE_P20"/>
    <property type="match status" value="1"/>
</dbReference>
<dbReference type="SUPFAM" id="SSF52129">
    <property type="entry name" value="Caspase-like"/>
    <property type="match status" value="1"/>
</dbReference>
<evidence type="ECO:0000256" key="1">
    <source>
        <dbReference type="ARBA" id="ARBA00010134"/>
    </source>
</evidence>
<keyword evidence="7" id="KW-1185">Reference proteome</keyword>
<sequence>MDEQLILNEFPEFQELLIKNNFFEEQDLLDLLANCGPDKENQLTVIIANIELRDPTEIERFAQIMQSSGLAIEDTNRPSDETDSSLTNLKNQWMIRFKDLLSTPKTLGDNFTVKNATKIKSNKYGDVYSMTSRPRGFCVIIDNQLFAGTTLPFRTGSRADAYRLSDVFSQLHFDIKYFVNKTSHEMKNLLQNVIAMSEQLVEHDALAVVILSHGIKDEIYGTDGKTIAVDTILEFFNNQNCPALINKPKMFFLSACRGCE</sequence>
<dbReference type="GO" id="GO:0004197">
    <property type="term" value="F:cysteine-type endopeptidase activity"/>
    <property type="evidence" value="ECO:0007669"/>
    <property type="project" value="InterPro"/>
</dbReference>
<dbReference type="InterPro" id="IPR015917">
    <property type="entry name" value="Pept_C14A"/>
</dbReference>
<dbReference type="GO" id="GO:0006508">
    <property type="term" value="P:proteolysis"/>
    <property type="evidence" value="ECO:0007669"/>
    <property type="project" value="UniProtKB-KW"/>
</dbReference>
<name>A0A7R9M481_9ACAR</name>
<dbReference type="PANTHER" id="PTHR47901">
    <property type="entry name" value="CASPASE RECRUITMENT DOMAIN-CONTAINING PROTEIN 18"/>
    <property type="match status" value="1"/>
</dbReference>
<dbReference type="PRINTS" id="PR00376">
    <property type="entry name" value="IL1BCENZYME"/>
</dbReference>
<dbReference type="Proteomes" id="UP000728032">
    <property type="component" value="Unassembled WGS sequence"/>
</dbReference>
<dbReference type="InterPro" id="IPR029030">
    <property type="entry name" value="Caspase-like_dom_sf"/>
</dbReference>
<comment type="similarity">
    <text evidence="1">Belongs to the peptidase C14A family.</text>
</comment>
<protein>
    <recommendedName>
        <fullName evidence="5">Caspase family p20 domain-containing protein</fullName>
    </recommendedName>
</protein>
<dbReference type="InterPro" id="IPR002398">
    <property type="entry name" value="Pept_C14"/>
</dbReference>
<gene>
    <name evidence="6" type="ORF">ONB1V03_LOCUS8745</name>
</gene>
<reference evidence="6" key="1">
    <citation type="submission" date="2020-11" db="EMBL/GenBank/DDBJ databases">
        <authorList>
            <person name="Tran Van P."/>
        </authorList>
    </citation>
    <scope>NUCLEOTIDE SEQUENCE</scope>
</reference>
<dbReference type="PANTHER" id="PTHR47901:SF8">
    <property type="entry name" value="CASPASE-3"/>
    <property type="match status" value="1"/>
</dbReference>
<dbReference type="SMART" id="SM00115">
    <property type="entry name" value="CASc"/>
    <property type="match status" value="1"/>
</dbReference>
<dbReference type="Gene3D" id="3.40.50.1460">
    <property type="match status" value="1"/>
</dbReference>
<evidence type="ECO:0000313" key="6">
    <source>
        <dbReference type="EMBL" id="CAD7652079.1"/>
    </source>
</evidence>
<feature type="domain" description="Caspase family p20" evidence="5">
    <location>
        <begin position="134"/>
        <end position="260"/>
    </location>
</feature>
<dbReference type="AlphaFoldDB" id="A0A7R9M481"/>
<dbReference type="EMBL" id="CAJPVJ010005129">
    <property type="protein sequence ID" value="CAG2169266.1"/>
    <property type="molecule type" value="Genomic_DNA"/>
</dbReference>
<dbReference type="Pfam" id="PF00656">
    <property type="entry name" value="Peptidase_C14"/>
    <property type="match status" value="1"/>
</dbReference>
<evidence type="ECO:0000256" key="3">
    <source>
        <dbReference type="ARBA" id="ARBA00022703"/>
    </source>
</evidence>
<keyword evidence="4" id="KW-0378">Hydrolase</keyword>
<evidence type="ECO:0000256" key="4">
    <source>
        <dbReference type="ARBA" id="ARBA00022801"/>
    </source>
</evidence>
<keyword evidence="3" id="KW-0053">Apoptosis</keyword>
<keyword evidence="2" id="KW-0645">Protease</keyword>
<evidence type="ECO:0000259" key="5">
    <source>
        <dbReference type="PROSITE" id="PS50208"/>
    </source>
</evidence>